<dbReference type="InterPro" id="IPR036259">
    <property type="entry name" value="MFS_trans_sf"/>
</dbReference>
<organism evidence="8 9">
    <name type="scientific">Chytriomyces confervae</name>
    <dbReference type="NCBI Taxonomy" id="246404"/>
    <lineage>
        <taxon>Eukaryota</taxon>
        <taxon>Fungi</taxon>
        <taxon>Fungi incertae sedis</taxon>
        <taxon>Chytridiomycota</taxon>
        <taxon>Chytridiomycota incertae sedis</taxon>
        <taxon>Chytridiomycetes</taxon>
        <taxon>Chytridiales</taxon>
        <taxon>Chytriomycetaceae</taxon>
        <taxon>Chytriomyces</taxon>
    </lineage>
</organism>
<evidence type="ECO:0000256" key="2">
    <source>
        <dbReference type="ARBA" id="ARBA00022475"/>
    </source>
</evidence>
<feature type="transmembrane region" description="Helical" evidence="7">
    <location>
        <begin position="343"/>
        <end position="362"/>
    </location>
</feature>
<dbReference type="AlphaFoldDB" id="A0A507F4I8"/>
<evidence type="ECO:0000313" key="8">
    <source>
        <dbReference type="EMBL" id="TPX70298.1"/>
    </source>
</evidence>
<comment type="caution">
    <text evidence="8">The sequence shown here is derived from an EMBL/GenBank/DDBJ whole genome shotgun (WGS) entry which is preliminary data.</text>
</comment>
<gene>
    <name evidence="8" type="ORF">CcCBS67573_g06580</name>
</gene>
<proteinExistence type="predicted"/>
<feature type="transmembrane region" description="Helical" evidence="7">
    <location>
        <begin position="139"/>
        <end position="157"/>
    </location>
</feature>
<feature type="transmembrane region" description="Helical" evidence="7">
    <location>
        <begin position="248"/>
        <end position="267"/>
    </location>
</feature>
<keyword evidence="2" id="KW-1003">Cell membrane</keyword>
<protein>
    <recommendedName>
        <fullName evidence="10">Major facilitator superfamily associated domain-containing protein</fullName>
    </recommendedName>
</protein>
<feature type="transmembrane region" description="Helical" evidence="7">
    <location>
        <begin position="369"/>
        <end position="396"/>
    </location>
</feature>
<dbReference type="Gene3D" id="1.20.1250.20">
    <property type="entry name" value="MFS general substrate transporter like domains"/>
    <property type="match status" value="1"/>
</dbReference>
<feature type="compositionally biased region" description="Polar residues" evidence="6">
    <location>
        <begin position="521"/>
        <end position="531"/>
    </location>
</feature>
<evidence type="ECO:0000256" key="6">
    <source>
        <dbReference type="SAM" id="MobiDB-lite"/>
    </source>
</evidence>
<feature type="transmembrane region" description="Helical" evidence="7">
    <location>
        <begin position="467"/>
        <end position="488"/>
    </location>
</feature>
<keyword evidence="4 7" id="KW-1133">Transmembrane helix</keyword>
<evidence type="ECO:0008006" key="10">
    <source>
        <dbReference type="Google" id="ProtNLM"/>
    </source>
</evidence>
<feature type="region of interest" description="Disordered" evidence="6">
    <location>
        <begin position="506"/>
        <end position="531"/>
    </location>
</feature>
<dbReference type="EMBL" id="QEAP01000289">
    <property type="protein sequence ID" value="TPX70298.1"/>
    <property type="molecule type" value="Genomic_DNA"/>
</dbReference>
<dbReference type="GO" id="GO:0005886">
    <property type="term" value="C:plasma membrane"/>
    <property type="evidence" value="ECO:0007669"/>
    <property type="project" value="UniProtKB-SubCell"/>
</dbReference>
<reference evidence="8 9" key="1">
    <citation type="journal article" date="2019" name="Sci. Rep.">
        <title>Comparative genomics of chytrid fungi reveal insights into the obligate biotrophic and pathogenic lifestyle of Synchytrium endobioticum.</title>
        <authorList>
            <person name="van de Vossenberg B.T.L.H."/>
            <person name="Warris S."/>
            <person name="Nguyen H.D.T."/>
            <person name="van Gent-Pelzer M.P.E."/>
            <person name="Joly D.L."/>
            <person name="van de Geest H.C."/>
            <person name="Bonants P.J.M."/>
            <person name="Smith D.S."/>
            <person name="Levesque C.A."/>
            <person name="van der Lee T.A.J."/>
        </authorList>
    </citation>
    <scope>NUCLEOTIDE SEQUENCE [LARGE SCALE GENOMIC DNA]</scope>
    <source>
        <strain evidence="8 9">CBS 675.73</strain>
    </source>
</reference>
<dbReference type="Proteomes" id="UP000320333">
    <property type="component" value="Unassembled WGS sequence"/>
</dbReference>
<dbReference type="SUPFAM" id="SSF103473">
    <property type="entry name" value="MFS general substrate transporter"/>
    <property type="match status" value="1"/>
</dbReference>
<evidence type="ECO:0000256" key="7">
    <source>
        <dbReference type="SAM" id="Phobius"/>
    </source>
</evidence>
<feature type="transmembrane region" description="Helical" evidence="7">
    <location>
        <begin position="92"/>
        <end position="110"/>
    </location>
</feature>
<sequence>MSHIEKLLPGFDANEKRNLAFYTFGIMCYKLGLESALGALKSMMTERFNSNPSTSANAFATIGILEGLNQLMQTLGAIAAAPLIFRFKTPRVLANAILVFAILTAVFLILEASTGGKVVSYMINKNGKSVPDPSTYGNWSPYIIFPLFLIIGIAYGVTELIRRVIPRDIVGGDVEKLKKMDSSVHMLYEIAGTGGAFLSAFMIQKIGHIYAMCLVPPFFFTSAFCMYKLRSPERNIVSAGKKRSAMAAVVHYAGVYFSSIITGARIICSSRRFFWLIPGYTLGLVFHRYLEGGVAPNFSKIVLGDSSYSQIMNGGSNFGEFLGALFVFVFNTQVKTPIPWVRWDAVALNLAWLIPGLAYPLLTTGTSPLAYAWIMAALFMFISMGWSAGDVSLAAYVQSQLKHNDEEEPEGEVSPLGAVMAFLYSTNILFYFCLNFGLGKYLDVFSNRVKAITNDKNLAYQTGIEPFFIISGVLFSVGCVVIIAGTFIPKGAFAWNPVILAGDEYEDEEKSKHDEAGATANEPSNFLMSKS</sequence>
<evidence type="ECO:0000313" key="9">
    <source>
        <dbReference type="Proteomes" id="UP000320333"/>
    </source>
</evidence>
<dbReference type="PANTHER" id="PTHR23513:SF6">
    <property type="entry name" value="MAJOR FACILITATOR SUPERFAMILY ASSOCIATED DOMAIN-CONTAINING PROTEIN"/>
    <property type="match status" value="1"/>
</dbReference>
<feature type="transmembrane region" description="Helical" evidence="7">
    <location>
        <begin position="209"/>
        <end position="227"/>
    </location>
</feature>
<keyword evidence="5 7" id="KW-0472">Membrane</keyword>
<dbReference type="PANTHER" id="PTHR23513">
    <property type="entry name" value="INTEGRAL MEMBRANE EFFLUX PROTEIN-RELATED"/>
    <property type="match status" value="1"/>
</dbReference>
<feature type="transmembrane region" description="Helical" evidence="7">
    <location>
        <begin position="311"/>
        <end position="331"/>
    </location>
</feature>
<keyword evidence="3 7" id="KW-0812">Transmembrane</keyword>
<evidence type="ECO:0000256" key="5">
    <source>
        <dbReference type="ARBA" id="ARBA00023136"/>
    </source>
</evidence>
<evidence type="ECO:0000256" key="1">
    <source>
        <dbReference type="ARBA" id="ARBA00004651"/>
    </source>
</evidence>
<feature type="transmembrane region" description="Helical" evidence="7">
    <location>
        <begin position="416"/>
        <end position="438"/>
    </location>
</feature>
<feature type="transmembrane region" description="Helical" evidence="7">
    <location>
        <begin position="20"/>
        <end position="40"/>
    </location>
</feature>
<accession>A0A507F4I8</accession>
<name>A0A507F4I8_9FUNG</name>
<feature type="transmembrane region" description="Helical" evidence="7">
    <location>
        <begin position="186"/>
        <end position="203"/>
    </location>
</feature>
<evidence type="ECO:0000256" key="3">
    <source>
        <dbReference type="ARBA" id="ARBA00022692"/>
    </source>
</evidence>
<comment type="subcellular location">
    <subcellularLocation>
        <location evidence="1">Cell membrane</location>
        <topology evidence="1">Multi-pass membrane protein</topology>
    </subcellularLocation>
</comment>
<keyword evidence="9" id="KW-1185">Reference proteome</keyword>
<dbReference type="OrthoDB" id="5344169at2759"/>
<evidence type="ECO:0000256" key="4">
    <source>
        <dbReference type="ARBA" id="ARBA00022989"/>
    </source>
</evidence>
<feature type="transmembrane region" description="Helical" evidence="7">
    <location>
        <begin position="273"/>
        <end position="290"/>
    </location>
</feature>